<gene>
    <name evidence="2" type="ORF">IscW_ISCW009235</name>
</gene>
<keyword evidence="4" id="KW-1185">Reference proteome</keyword>
<evidence type="ECO:0000313" key="2">
    <source>
        <dbReference type="EMBL" id="EEC11188.1"/>
    </source>
</evidence>
<dbReference type="InParanoid" id="B7PX66"/>
<organism>
    <name type="scientific">Ixodes scapularis</name>
    <name type="common">Black-legged tick</name>
    <name type="synonym">Deer tick</name>
    <dbReference type="NCBI Taxonomy" id="6945"/>
    <lineage>
        <taxon>Eukaryota</taxon>
        <taxon>Metazoa</taxon>
        <taxon>Ecdysozoa</taxon>
        <taxon>Arthropoda</taxon>
        <taxon>Chelicerata</taxon>
        <taxon>Arachnida</taxon>
        <taxon>Acari</taxon>
        <taxon>Parasitiformes</taxon>
        <taxon>Ixodida</taxon>
        <taxon>Ixodoidea</taxon>
        <taxon>Ixodidae</taxon>
        <taxon>Ixodinae</taxon>
        <taxon>Ixodes</taxon>
    </lineage>
</organism>
<dbReference type="VEuPathDB" id="VectorBase:ISCW009235"/>
<reference evidence="3" key="2">
    <citation type="submission" date="2020-05" db="UniProtKB">
        <authorList>
            <consortium name="EnsemblMetazoa"/>
        </authorList>
    </citation>
    <scope>IDENTIFICATION</scope>
    <source>
        <strain evidence="3">wikel</strain>
    </source>
</reference>
<dbReference type="EnsemblMetazoa" id="ISCW009235-RA">
    <property type="protein sequence ID" value="ISCW009235-PA"/>
    <property type="gene ID" value="ISCW009235"/>
</dbReference>
<dbReference type="EMBL" id="ABJB010467074">
    <property type="status" value="NOT_ANNOTATED_CDS"/>
    <property type="molecule type" value="Genomic_DNA"/>
</dbReference>
<dbReference type="Proteomes" id="UP000001555">
    <property type="component" value="Unassembled WGS sequence"/>
</dbReference>
<evidence type="ECO:0000313" key="4">
    <source>
        <dbReference type="Proteomes" id="UP000001555"/>
    </source>
</evidence>
<accession>B7PX66</accession>
<reference evidence="2 4" key="1">
    <citation type="submission" date="2008-03" db="EMBL/GenBank/DDBJ databases">
        <title>Annotation of Ixodes scapularis.</title>
        <authorList>
            <consortium name="Ixodes scapularis Genome Project Consortium"/>
            <person name="Caler E."/>
            <person name="Hannick L.I."/>
            <person name="Bidwell S."/>
            <person name="Joardar V."/>
            <person name="Thiagarajan M."/>
            <person name="Amedeo P."/>
            <person name="Galinsky K.J."/>
            <person name="Schobel S."/>
            <person name="Inman J."/>
            <person name="Hostetler J."/>
            <person name="Miller J."/>
            <person name="Hammond M."/>
            <person name="Megy K."/>
            <person name="Lawson D."/>
            <person name="Kodira C."/>
            <person name="Sutton G."/>
            <person name="Meyer J."/>
            <person name="Hill C.A."/>
            <person name="Birren B."/>
            <person name="Nene V."/>
            <person name="Collins F."/>
            <person name="Alarcon-Chaidez F."/>
            <person name="Wikel S."/>
            <person name="Strausberg R."/>
        </authorList>
    </citation>
    <scope>NUCLEOTIDE SEQUENCE [LARGE SCALE GENOMIC DNA]</scope>
    <source>
        <strain evidence="4">Wikel</strain>
        <strain evidence="2">Wikel colony</strain>
    </source>
</reference>
<evidence type="ECO:0000256" key="1">
    <source>
        <dbReference type="SAM" id="MobiDB-lite"/>
    </source>
</evidence>
<evidence type="ECO:0000313" key="3">
    <source>
        <dbReference type="EnsemblMetazoa" id="ISCW009235-PA"/>
    </source>
</evidence>
<dbReference type="PaxDb" id="6945-B7PX66"/>
<protein>
    <submittedName>
        <fullName evidence="2 3">Uncharacterized protein</fullName>
    </submittedName>
</protein>
<dbReference type="EMBL" id="DS811913">
    <property type="protein sequence ID" value="EEC11188.1"/>
    <property type="molecule type" value="Genomic_DNA"/>
</dbReference>
<feature type="region of interest" description="Disordered" evidence="1">
    <location>
        <begin position="30"/>
        <end position="65"/>
    </location>
</feature>
<dbReference type="HOGENOM" id="CLU_2852175_0_0_1"/>
<dbReference type="AlphaFoldDB" id="B7PX66"/>
<sequence length="65" mass="6833">MRKLQAWPGFLTPVFPQKSSKQPAFQAWRGVGPSQDCTPLPVLETTGLPGAAGSGHLPGSYPTPS</sequence>
<proteinExistence type="predicted"/>
<name>B7PX66_IXOSC</name>